<dbReference type="AlphaFoldDB" id="A0A5J6MY83"/>
<accession>A0A5J6MY83</accession>
<dbReference type="SUPFAM" id="SSF53649">
    <property type="entry name" value="Alkaline phosphatase-like"/>
    <property type="match status" value="1"/>
</dbReference>
<dbReference type="InterPro" id="IPR002591">
    <property type="entry name" value="Phosphodiest/P_Trfase"/>
</dbReference>
<dbReference type="KEGG" id="hadh:FRZ61_25900"/>
<dbReference type="EMBL" id="CP042582">
    <property type="protein sequence ID" value="QEX22658.1"/>
    <property type="molecule type" value="Genomic_DNA"/>
</dbReference>
<organism evidence="1 2">
    <name type="scientific">Hypericibacter adhaerens</name>
    <dbReference type="NCBI Taxonomy" id="2602016"/>
    <lineage>
        <taxon>Bacteria</taxon>
        <taxon>Pseudomonadati</taxon>
        <taxon>Pseudomonadota</taxon>
        <taxon>Alphaproteobacteria</taxon>
        <taxon>Rhodospirillales</taxon>
        <taxon>Dongiaceae</taxon>
        <taxon>Hypericibacter</taxon>
    </lineage>
</organism>
<dbReference type="RefSeq" id="WP_191909000.1">
    <property type="nucleotide sequence ID" value="NZ_CP042582.1"/>
</dbReference>
<proteinExistence type="predicted"/>
<dbReference type="GO" id="GO:0016787">
    <property type="term" value="F:hydrolase activity"/>
    <property type="evidence" value="ECO:0007669"/>
    <property type="project" value="UniProtKB-ARBA"/>
</dbReference>
<dbReference type="Proteomes" id="UP000325797">
    <property type="component" value="Chromosome"/>
</dbReference>
<gene>
    <name evidence="1" type="ORF">FRZ61_25900</name>
</gene>
<dbReference type="InterPro" id="IPR017850">
    <property type="entry name" value="Alkaline_phosphatase_core_sf"/>
</dbReference>
<dbReference type="PANTHER" id="PTHR10151:SF120">
    <property type="entry name" value="BIS(5'-ADENOSYL)-TRIPHOSPHATASE"/>
    <property type="match status" value="1"/>
</dbReference>
<dbReference type="Pfam" id="PF01663">
    <property type="entry name" value="Phosphodiest"/>
    <property type="match status" value="1"/>
</dbReference>
<name>A0A5J6MY83_9PROT</name>
<evidence type="ECO:0000313" key="2">
    <source>
        <dbReference type="Proteomes" id="UP000325797"/>
    </source>
</evidence>
<keyword evidence="2" id="KW-1185">Reference proteome</keyword>
<protein>
    <submittedName>
        <fullName evidence="1">Nucleotide pyrophosphatase</fullName>
    </submittedName>
</protein>
<sequence length="282" mass="30835">MAEKVVLVLFDAVGYDAALRDCGTLEGLVEAGLARRWCMRSVLPSLSAPVYETLHTGTPPYVHGIRSNDRVVLSKGPHVFGLAREAGRTTGAVAHYFFSELYNVAPYDALRDMEVDDPSLAIQHGRFYSELGYTKWNLNLPSETDLFTRATLLIRRHCPDYLLIHGFAPDALGHLYGTASVEYHHAVWALDNALAEVLHLWRDEGYRVLVTSDHGQTEDGRHGGTTDAERLVPFYDVGHPQGGVATETVSQLAVAPTLLSIMGVKPPPVMTVAPLSGEFGPS</sequence>
<reference evidence="1 2" key="1">
    <citation type="submission" date="2019-08" db="EMBL/GenBank/DDBJ databases">
        <title>Hyperibacter terrae gen. nov., sp. nov. and Hyperibacter viscosus sp. nov., two new members in the family Rhodospirillaceae isolated from the rhizosphere of Hypericum perforatum.</title>
        <authorList>
            <person name="Noviana Z."/>
        </authorList>
    </citation>
    <scope>NUCLEOTIDE SEQUENCE [LARGE SCALE GENOMIC DNA]</scope>
    <source>
        <strain evidence="1 2">R5959</strain>
    </source>
</reference>
<evidence type="ECO:0000313" key="1">
    <source>
        <dbReference type="EMBL" id="QEX22658.1"/>
    </source>
</evidence>
<dbReference type="Gene3D" id="3.40.720.10">
    <property type="entry name" value="Alkaline Phosphatase, subunit A"/>
    <property type="match status" value="2"/>
</dbReference>
<dbReference type="PANTHER" id="PTHR10151">
    <property type="entry name" value="ECTONUCLEOTIDE PYROPHOSPHATASE/PHOSPHODIESTERASE"/>
    <property type="match status" value="1"/>
</dbReference>